<evidence type="ECO:0000256" key="3">
    <source>
        <dbReference type="ARBA" id="ARBA00022723"/>
    </source>
</evidence>
<proteinExistence type="inferred from homology"/>
<protein>
    <submittedName>
        <fullName evidence="8">Taurine dioxygenase</fullName>
    </submittedName>
</protein>
<keyword evidence="3" id="KW-0479">Metal-binding</keyword>
<evidence type="ECO:0000259" key="7">
    <source>
        <dbReference type="Pfam" id="PF02668"/>
    </source>
</evidence>
<keyword evidence="9" id="KW-1185">Reference proteome</keyword>
<sequence>MRITAQAGQELGVTVEGFAAGSASAADIAALKEAVYTSKIAVLKDQDLTPRRFLALGRSLGREVEHFDPAYDHSGSFWHSDYQLMTEPYDFGMVYPKVVPIYFIDTAAAYKRLSMSLKQAVSGAIATHSLLRHVRFEPEDLDRALPDIVEQVNGRNPPLTVPAAVTHPRTGETLLHVSEGFTLAVRDADGEDRPDLLAALLEASGQLDQTYRHENIHVQTFEKGDLLVWDNRSLIHRAPLTATPEPALSVYDG</sequence>
<evidence type="ECO:0000256" key="5">
    <source>
        <dbReference type="ARBA" id="ARBA00023002"/>
    </source>
</evidence>
<dbReference type="EMBL" id="SOCP01000004">
    <property type="protein sequence ID" value="TDV53608.1"/>
    <property type="molecule type" value="Genomic_DNA"/>
</dbReference>
<evidence type="ECO:0000313" key="8">
    <source>
        <dbReference type="EMBL" id="TDV53608.1"/>
    </source>
</evidence>
<keyword evidence="6" id="KW-0408">Iron</keyword>
<dbReference type="OrthoDB" id="581608at2"/>
<evidence type="ECO:0000256" key="1">
    <source>
        <dbReference type="ARBA" id="ARBA00001954"/>
    </source>
</evidence>
<comment type="caution">
    <text evidence="8">The sequence shown here is derived from an EMBL/GenBank/DDBJ whole genome shotgun (WGS) entry which is preliminary data.</text>
</comment>
<evidence type="ECO:0000256" key="6">
    <source>
        <dbReference type="ARBA" id="ARBA00023004"/>
    </source>
</evidence>
<dbReference type="SUPFAM" id="SSF51197">
    <property type="entry name" value="Clavaminate synthase-like"/>
    <property type="match status" value="1"/>
</dbReference>
<dbReference type="GO" id="GO:0046872">
    <property type="term" value="F:metal ion binding"/>
    <property type="evidence" value="ECO:0007669"/>
    <property type="project" value="UniProtKB-KW"/>
</dbReference>
<organism evidence="8 9">
    <name type="scientific">Actinophytocola oryzae</name>
    <dbReference type="NCBI Taxonomy" id="502181"/>
    <lineage>
        <taxon>Bacteria</taxon>
        <taxon>Bacillati</taxon>
        <taxon>Actinomycetota</taxon>
        <taxon>Actinomycetes</taxon>
        <taxon>Pseudonocardiales</taxon>
        <taxon>Pseudonocardiaceae</taxon>
    </lineage>
</organism>
<dbReference type="PANTHER" id="PTHR43779:SF3">
    <property type="entry name" value="(3R)-3-[(CARBOXYMETHYL)AMINO]FATTY ACID OXYGENASE_DECARBOXYLASE"/>
    <property type="match status" value="1"/>
</dbReference>
<comment type="similarity">
    <text evidence="2">Belongs to the TfdA dioxygenase family.</text>
</comment>
<dbReference type="InterPro" id="IPR003819">
    <property type="entry name" value="TauD/TfdA-like"/>
</dbReference>
<dbReference type="Pfam" id="PF02668">
    <property type="entry name" value="TauD"/>
    <property type="match status" value="1"/>
</dbReference>
<evidence type="ECO:0000256" key="4">
    <source>
        <dbReference type="ARBA" id="ARBA00022964"/>
    </source>
</evidence>
<evidence type="ECO:0000313" key="9">
    <source>
        <dbReference type="Proteomes" id="UP000294927"/>
    </source>
</evidence>
<feature type="domain" description="TauD/TfdA-like" evidence="7">
    <location>
        <begin position="8"/>
        <end position="238"/>
    </location>
</feature>
<reference evidence="8 9" key="1">
    <citation type="submission" date="2019-03" db="EMBL/GenBank/DDBJ databases">
        <title>Genomic Encyclopedia of Archaeal and Bacterial Type Strains, Phase II (KMG-II): from individual species to whole genera.</title>
        <authorList>
            <person name="Goeker M."/>
        </authorList>
    </citation>
    <scope>NUCLEOTIDE SEQUENCE [LARGE SCALE GENOMIC DNA]</scope>
    <source>
        <strain evidence="8 9">DSM 45499</strain>
    </source>
</reference>
<dbReference type="Gene3D" id="3.60.130.10">
    <property type="entry name" value="Clavaminate synthase-like"/>
    <property type="match status" value="1"/>
</dbReference>
<dbReference type="PANTHER" id="PTHR43779">
    <property type="entry name" value="DIOXYGENASE RV0097-RELATED"/>
    <property type="match status" value="1"/>
</dbReference>
<accession>A0A4R7VVF8</accession>
<keyword evidence="5" id="KW-0560">Oxidoreductase</keyword>
<name>A0A4R7VVF8_9PSEU</name>
<gene>
    <name evidence="8" type="ORF">CLV71_10476</name>
</gene>
<evidence type="ECO:0000256" key="2">
    <source>
        <dbReference type="ARBA" id="ARBA00005896"/>
    </source>
</evidence>
<comment type="cofactor">
    <cofactor evidence="1">
        <name>Fe(2+)</name>
        <dbReference type="ChEBI" id="CHEBI:29033"/>
    </cofactor>
</comment>
<dbReference type="GO" id="GO:0051213">
    <property type="term" value="F:dioxygenase activity"/>
    <property type="evidence" value="ECO:0007669"/>
    <property type="project" value="UniProtKB-KW"/>
</dbReference>
<dbReference type="InterPro" id="IPR042098">
    <property type="entry name" value="TauD-like_sf"/>
</dbReference>
<dbReference type="Proteomes" id="UP000294927">
    <property type="component" value="Unassembled WGS sequence"/>
</dbReference>
<dbReference type="AlphaFoldDB" id="A0A4R7VVF8"/>
<keyword evidence="4 8" id="KW-0223">Dioxygenase</keyword>
<dbReference type="InterPro" id="IPR051178">
    <property type="entry name" value="TfdA_dioxygenase"/>
</dbReference>
<dbReference type="RefSeq" id="WP_133902653.1">
    <property type="nucleotide sequence ID" value="NZ_SOCP01000004.1"/>
</dbReference>